<dbReference type="InterPro" id="IPR000195">
    <property type="entry name" value="Rab-GAP-TBC_dom"/>
</dbReference>
<gene>
    <name evidence="3" type="ORF">Tco025E_03460</name>
</gene>
<evidence type="ECO:0000259" key="2">
    <source>
        <dbReference type="PROSITE" id="PS50086"/>
    </source>
</evidence>
<organism evidence="3 4">
    <name type="scientific">Trypanosoma conorhini</name>
    <dbReference type="NCBI Taxonomy" id="83891"/>
    <lineage>
        <taxon>Eukaryota</taxon>
        <taxon>Discoba</taxon>
        <taxon>Euglenozoa</taxon>
        <taxon>Kinetoplastea</taxon>
        <taxon>Metakinetoplastina</taxon>
        <taxon>Trypanosomatida</taxon>
        <taxon>Trypanosomatidae</taxon>
        <taxon>Trypanosoma</taxon>
    </lineage>
</organism>
<evidence type="ECO:0000313" key="3">
    <source>
        <dbReference type="EMBL" id="RNF21619.1"/>
    </source>
</evidence>
<accession>A0A3R7NQ07</accession>
<dbReference type="Gene3D" id="1.10.472.80">
    <property type="entry name" value="Ypt/Rab-GAP domain of gyp1p, domain 3"/>
    <property type="match status" value="1"/>
</dbReference>
<evidence type="ECO:0000256" key="1">
    <source>
        <dbReference type="SAM" id="MobiDB-lite"/>
    </source>
</evidence>
<name>A0A3R7NQ07_9TRYP</name>
<evidence type="ECO:0000313" key="4">
    <source>
        <dbReference type="Proteomes" id="UP000284403"/>
    </source>
</evidence>
<dbReference type="RefSeq" id="XP_029229593.1">
    <property type="nucleotide sequence ID" value="XM_029370378.1"/>
</dbReference>
<feature type="compositionally biased region" description="Basic and acidic residues" evidence="1">
    <location>
        <begin position="542"/>
        <end position="561"/>
    </location>
</feature>
<feature type="region of interest" description="Disordered" evidence="1">
    <location>
        <begin position="448"/>
        <end position="482"/>
    </location>
</feature>
<feature type="domain" description="Rab-GAP TBC" evidence="2">
    <location>
        <begin position="138"/>
        <end position="329"/>
    </location>
</feature>
<keyword evidence="4" id="KW-1185">Reference proteome</keyword>
<feature type="region of interest" description="Disordered" evidence="1">
    <location>
        <begin position="542"/>
        <end position="579"/>
    </location>
</feature>
<proteinExistence type="predicted"/>
<dbReference type="GO" id="GO:0005096">
    <property type="term" value="F:GTPase activator activity"/>
    <property type="evidence" value="ECO:0007669"/>
    <property type="project" value="TreeGrafter"/>
</dbReference>
<dbReference type="GeneID" id="40317071"/>
<dbReference type="SUPFAM" id="SSF47923">
    <property type="entry name" value="Ypt/Rab-GAP domain of gyp1p"/>
    <property type="match status" value="2"/>
</dbReference>
<dbReference type="AlphaFoldDB" id="A0A3R7NQ07"/>
<dbReference type="PANTHER" id="PTHR47219:SF20">
    <property type="entry name" value="TBC1 DOMAIN FAMILY MEMBER 2B"/>
    <property type="match status" value="1"/>
</dbReference>
<comment type="caution">
    <text evidence="3">The sequence shown here is derived from an EMBL/GenBank/DDBJ whole genome shotgun (WGS) entry which is preliminary data.</text>
</comment>
<feature type="compositionally biased region" description="Basic and acidic residues" evidence="1">
    <location>
        <begin position="14"/>
        <end position="24"/>
    </location>
</feature>
<dbReference type="PROSITE" id="PS50086">
    <property type="entry name" value="TBC_RABGAP"/>
    <property type="match status" value="1"/>
</dbReference>
<dbReference type="Proteomes" id="UP000284403">
    <property type="component" value="Unassembled WGS sequence"/>
</dbReference>
<dbReference type="GO" id="GO:0031267">
    <property type="term" value="F:small GTPase binding"/>
    <property type="evidence" value="ECO:0007669"/>
    <property type="project" value="TreeGrafter"/>
</dbReference>
<dbReference type="PANTHER" id="PTHR47219">
    <property type="entry name" value="RAB GTPASE-ACTIVATING PROTEIN 1-LIKE"/>
    <property type="match status" value="1"/>
</dbReference>
<reference evidence="3 4" key="1">
    <citation type="journal article" date="2018" name="BMC Genomics">
        <title>Genomic comparison of Trypanosoma conorhini and Trypanosoma rangeli to Trypanosoma cruzi strains of high and low virulence.</title>
        <authorList>
            <person name="Bradwell K.R."/>
            <person name="Koparde V.N."/>
            <person name="Matveyev A.V."/>
            <person name="Serrano M.G."/>
            <person name="Alves J.M."/>
            <person name="Parikh H."/>
            <person name="Huang B."/>
            <person name="Lee V."/>
            <person name="Espinosa-Alvarez O."/>
            <person name="Ortiz P.A."/>
            <person name="Costa-Martins A.G."/>
            <person name="Teixeira M.M."/>
            <person name="Buck G.A."/>
        </authorList>
    </citation>
    <scope>NUCLEOTIDE SEQUENCE [LARGE SCALE GENOMIC DNA]</scope>
    <source>
        <strain evidence="3 4">025E</strain>
    </source>
</reference>
<feature type="region of interest" description="Disordered" evidence="1">
    <location>
        <begin position="1"/>
        <end position="46"/>
    </location>
</feature>
<protein>
    <submittedName>
        <fullName evidence="3">Putative GTPase activator protein</fullName>
    </submittedName>
</protein>
<sequence>MADGRGGTAAIAPRRLDESPRGDRGSGGGEGEGVAVDEVPAKGVGVRAPGPVADSVADGELLPEVFSTVDWASAERLGFPPSPNVEVRAAEMAAVPLLRLSAQRCEKHWQSSSRGLPLLTNATTKVTEFMQQAVWHHGIPRHLRSVIWLTLSGVAAKMDENRGFCRALLKRHGYVRGEYAEAIEKDLHRTFPEHLYFAEDGVGLRKARNVLHALCWRNPLLNYCQSFNYLVALLLLVTDDEESTFWLMCHLLENLLPNDLYSETLIGTKVDQLVLQKLLRERLPRLARHFSAVHFEVGTLMSAWVMVLFINVFPVETVLRVWDCLFAGGSHACEPSCMPLEVVLAVLQLHQSDLLRCDDAGDVITCLGHAARRLFDADKLVRTSRAVRLLPWTLREMRRSARPAVVEDHHIREKRRQELLERCRLAEEEKMSRGGVRHLRGRESAQEFKAGTAAEGPQGMTAAPVSGHHRAASAPPPTEPHQREYRDYFAGTGFAEEIAVNAWHRLKEANCRLEKAWEGLGDEAEPSVAPASLVGPTRWCRKEDSAGHEMESLRARSRDQEGASAPSVHMCDVKGEHER</sequence>
<dbReference type="FunFam" id="1.10.8.270:FF:000026">
    <property type="entry name" value="TBC (Tre-2/Bub2/Cdc16) domain family"/>
    <property type="match status" value="1"/>
</dbReference>
<dbReference type="EMBL" id="MKKU01000152">
    <property type="protein sequence ID" value="RNF21619.1"/>
    <property type="molecule type" value="Genomic_DNA"/>
</dbReference>
<dbReference type="Gene3D" id="1.10.8.270">
    <property type="entry name" value="putative rabgap domain of human tbc1 domain family member 14 like domains"/>
    <property type="match status" value="1"/>
</dbReference>
<dbReference type="SMART" id="SM00164">
    <property type="entry name" value="TBC"/>
    <property type="match status" value="1"/>
</dbReference>
<dbReference type="InterPro" id="IPR050302">
    <property type="entry name" value="Rab_GAP_TBC_domain"/>
</dbReference>
<dbReference type="OrthoDB" id="244942at2759"/>
<dbReference type="Pfam" id="PF00566">
    <property type="entry name" value="RabGAP-TBC"/>
    <property type="match status" value="1"/>
</dbReference>
<dbReference type="InterPro" id="IPR035969">
    <property type="entry name" value="Rab-GAP_TBC_sf"/>
</dbReference>